<dbReference type="Pfam" id="PF25801">
    <property type="entry name" value="HEAT_GCN1_C_2"/>
    <property type="match status" value="1"/>
</dbReference>
<dbReference type="Proteomes" id="UP000271241">
    <property type="component" value="Unassembled WGS sequence"/>
</dbReference>
<dbReference type="FunFam" id="1.25.10.10:FF:000090">
    <property type="entry name" value="eIF-2-alpha kinase activator GCN1"/>
    <property type="match status" value="1"/>
</dbReference>
<feature type="repeat" description="HEAT" evidence="4">
    <location>
        <begin position="899"/>
        <end position="937"/>
    </location>
</feature>
<keyword evidence="8" id="KW-1185">Reference proteome</keyword>
<dbReference type="PANTHER" id="PTHR23346:SF7">
    <property type="entry name" value="STALLED RIBOSOME SENSOR GCN1"/>
    <property type="match status" value="1"/>
</dbReference>
<proteinExistence type="inferred from homology"/>
<evidence type="ECO:0000313" key="8">
    <source>
        <dbReference type="Proteomes" id="UP000271241"/>
    </source>
</evidence>
<feature type="non-terminal residue" evidence="7">
    <location>
        <position position="1"/>
    </location>
</feature>
<dbReference type="Pfam" id="PF24987">
    <property type="entry name" value="HEAT_EF3_N"/>
    <property type="match status" value="2"/>
</dbReference>
<sequence length="1682" mass="183941">ASLEIASTLVFVDASTFASRFTTTCCTLLDVDRLEKIDDDAIAVWKTEPGTLYVDVLRRGQKVENKNRKDYETEKWEREVKEAIAKKKGQSLKQKLSKEEQALVNAQLEKEATTRAFVQDAHDNLRNGLDLARHLISGSPIAMEEELTRLTPVLLHGAIVYGEALVGDLAVQTFLDMSRALSPNLARARSTIAYAILRSFGATCVADNWQAEPLKDTVVRALYRVRFATERNPLSPGSFAYCFPLVQRVIQENGIGYPEGVTEKTTEQTVVAVDIIKFHAAQCGCHPLRAMPRRAMLEALQVTIRDHPKLIATAKNALESACDAMSDTVELAEVQSLYNGLLWQSEIIADALLQSFDLSKFGYSRELWAACHDKDDSIAATAAALWNENDIAVPEAYIDSLLDLVVNGVAPIRASSGRALAAAVDLHPTTLDSALRAIYAKYELLAAPLVPRYDKFGIVIPESLNQKDPWESRAALGATLQECCLLMKLVDLESFVTFLLDRCALGDRDERVRKAMLDAGWAAVKAHGKEHLAHLMPVFEKYLKSPAKPDETHDRIRESAVVLYGGTAQFLDPEDPRIAAVVDRLIDTLKTPSEPVQIAVAQCLPPLIKCIKGKAPELVDRLMDRMLHSRKFAERRGSAFGLAGVVKGYGLALLKERGIMAALKESAEDKRHVHARQGAMFAFEAFAQMLGRLFEPYIIQVVPLLLTNFGDSNKDVRDATIEASRMIMSKISGHCVKLIMPSLMTGLHDRQWRTQRGSVELLGSMAYCAPKQLSVSLPYIVPRLVEVLNDSHQSVQEASREALLNFGQVISNPEIQELVPTLMTALCDPDTKTKLALSALLETSFVHYIDSPSLALIMPIIQRGLRERGTDTKKRSAQIIGNLSALTNAKDFTPYLTLLMPGLNEVLVDPVPEARATAAMALGVLVQRLGEEHFPNLVQELLHTLKSDTSGVDRQGAAQGLSEVLAGLGIQRLDDLFPDIIANTSSPKAYVREGFVSLLIYLPVTFGVRFQPYLGRIIPPVLVRLADESDYVREASLKAGQIIVNNFATSAVELLLPELERGLFNVNWRIRQSSVQLMGDLLYKITGLNTRSLLQNSTLNAGAGTGIAPALLDALGQQRRDSVLAALYVVRSDVSAVVRQAAVFVWKSIVFNTPRTIKEILPSIMEIVLHHLASPVEILRREAALTLGDLVRKLGESILVRIIPLLSESLKADDSNRRQGACIGLSEVMVTAGKVHVLDYVEPIVATVRAGLCDPLSEVREAAAQAFDTLHGLIGPKAIDDIIPALLNELNTGDASEYALEGLKEIMAVRANVVFPVLVPTLVHVPVSEFNANALSALISVAGTALSRRLELVLNSLMNSLQQEDQAAAAAVSRTIEVLVANIEDEDAVHSLMMRLFEKIKDDSDASTRAATCRVLASFAQSNSEGVHRYVGDWLRTLIDLLTLSDKELVQAALTAADVLVKSQRKDDLDRYINTVRGSFRRVAERLATTSDEIPGLCVPKAVAPFLTVYLQGLMNGGADVREISALGLGELVQHTSQAVLRPYVTQITGPLIRVIGERYPPPVKAAILQTLGTLLSKVSALLKPFLPQLQRTFIKSLSDPNAAVRSRAATALGTLITLQTRVDTLVSELCTGIRTNTEGIRETMLNALRSVLAKAGDSMNEASRQAVEKVIAECLLDGPST</sequence>
<reference evidence="8" key="1">
    <citation type="journal article" date="2018" name="Nat. Microbiol.">
        <title>Leveraging single-cell genomics to expand the fungal tree of life.</title>
        <authorList>
            <person name="Ahrendt S.R."/>
            <person name="Quandt C.A."/>
            <person name="Ciobanu D."/>
            <person name="Clum A."/>
            <person name="Salamov A."/>
            <person name="Andreopoulos B."/>
            <person name="Cheng J.F."/>
            <person name="Woyke T."/>
            <person name="Pelin A."/>
            <person name="Henrissat B."/>
            <person name="Reynolds N.K."/>
            <person name="Benny G.L."/>
            <person name="Smith M.E."/>
            <person name="James T.Y."/>
            <person name="Grigoriev I.V."/>
        </authorList>
    </citation>
    <scope>NUCLEOTIDE SEQUENCE [LARGE SCALE GENOMIC DNA]</scope>
    <source>
        <strain evidence="8">RSA 1356</strain>
    </source>
</reference>
<accession>A0A4P9XKQ6</accession>
<keyword evidence="2" id="KW-0677">Repeat</keyword>
<feature type="domain" description="TOG" evidence="6">
    <location>
        <begin position="606"/>
        <end position="839"/>
    </location>
</feature>
<comment type="similarity">
    <text evidence="1">Belongs to the GCN1 family.</text>
</comment>
<dbReference type="SUPFAM" id="SSF48371">
    <property type="entry name" value="ARM repeat"/>
    <property type="match status" value="3"/>
</dbReference>
<dbReference type="Pfam" id="PF23271">
    <property type="entry name" value="HEAT_GCN1"/>
    <property type="match status" value="1"/>
</dbReference>
<protein>
    <recommendedName>
        <fullName evidence="3">eIF-2-alpha kinase activator GCN1</fullName>
    </recommendedName>
</protein>
<evidence type="ECO:0000256" key="3">
    <source>
        <dbReference type="ARBA" id="ARBA00072275"/>
    </source>
</evidence>
<dbReference type="InterPro" id="IPR011989">
    <property type="entry name" value="ARM-like"/>
</dbReference>
<evidence type="ECO:0000259" key="6">
    <source>
        <dbReference type="SMART" id="SM01349"/>
    </source>
</evidence>
<dbReference type="InterPro" id="IPR016024">
    <property type="entry name" value="ARM-type_fold"/>
</dbReference>
<name>A0A4P9XKQ6_9FUNG</name>
<dbReference type="InterPro" id="IPR034085">
    <property type="entry name" value="TOG"/>
</dbReference>
<feature type="coiled-coil region" evidence="5">
    <location>
        <begin position="89"/>
        <end position="116"/>
    </location>
</feature>
<evidence type="ECO:0000256" key="4">
    <source>
        <dbReference type="PROSITE-ProRule" id="PRU00103"/>
    </source>
</evidence>
<feature type="repeat" description="HEAT" evidence="4">
    <location>
        <begin position="780"/>
        <end position="818"/>
    </location>
</feature>
<dbReference type="EMBL" id="KZ992892">
    <property type="protein sequence ID" value="RKP06393.1"/>
    <property type="molecule type" value="Genomic_DNA"/>
</dbReference>
<dbReference type="Gene3D" id="1.25.10.10">
    <property type="entry name" value="Leucine-rich Repeat Variant"/>
    <property type="match status" value="6"/>
</dbReference>
<dbReference type="InterPro" id="IPR021133">
    <property type="entry name" value="HEAT_type_2"/>
</dbReference>
<gene>
    <name evidence="7" type="ORF">THASP1DRAFT_18551</name>
</gene>
<dbReference type="GO" id="GO:0034198">
    <property type="term" value="P:cellular response to amino acid starvation"/>
    <property type="evidence" value="ECO:0007669"/>
    <property type="project" value="TreeGrafter"/>
</dbReference>
<dbReference type="PANTHER" id="PTHR23346">
    <property type="entry name" value="TRANSLATIONAL ACTIVATOR GCN1-RELATED"/>
    <property type="match status" value="1"/>
</dbReference>
<evidence type="ECO:0000256" key="1">
    <source>
        <dbReference type="ARBA" id="ARBA00007366"/>
    </source>
</evidence>
<dbReference type="GO" id="GO:0030295">
    <property type="term" value="F:protein kinase activator activity"/>
    <property type="evidence" value="ECO:0007669"/>
    <property type="project" value="UniProtKB-ARBA"/>
</dbReference>
<organism evidence="7 8">
    <name type="scientific">Thamnocephalis sphaerospora</name>
    <dbReference type="NCBI Taxonomy" id="78915"/>
    <lineage>
        <taxon>Eukaryota</taxon>
        <taxon>Fungi</taxon>
        <taxon>Fungi incertae sedis</taxon>
        <taxon>Zoopagomycota</taxon>
        <taxon>Zoopagomycotina</taxon>
        <taxon>Zoopagomycetes</taxon>
        <taxon>Zoopagales</taxon>
        <taxon>Sigmoideomycetaceae</taxon>
        <taxon>Thamnocephalis</taxon>
    </lineage>
</organism>
<dbReference type="Pfam" id="PF24984">
    <property type="entry name" value="HEAT_EF3_GNC1"/>
    <property type="match status" value="1"/>
</dbReference>
<dbReference type="STRING" id="78915.A0A4P9XKQ6"/>
<keyword evidence="5" id="KW-0175">Coiled coil</keyword>
<dbReference type="OrthoDB" id="5148094at2759"/>
<dbReference type="InterPro" id="IPR057546">
    <property type="entry name" value="HEAT_GCN1"/>
</dbReference>
<evidence type="ECO:0000256" key="2">
    <source>
        <dbReference type="ARBA" id="ARBA00022737"/>
    </source>
</evidence>
<dbReference type="Pfam" id="PF13513">
    <property type="entry name" value="HEAT_EZ"/>
    <property type="match status" value="1"/>
</dbReference>
<dbReference type="GO" id="GO:1904688">
    <property type="term" value="P:regulation of cytoplasmic translational initiation"/>
    <property type="evidence" value="ECO:0007669"/>
    <property type="project" value="UniProtKB-ARBA"/>
</dbReference>
<dbReference type="InterPro" id="IPR056809">
    <property type="entry name" value="HEAT_GCN1_fung"/>
</dbReference>
<evidence type="ECO:0000313" key="7">
    <source>
        <dbReference type="EMBL" id="RKP06393.1"/>
    </source>
</evidence>
<dbReference type="GO" id="GO:0005829">
    <property type="term" value="C:cytosol"/>
    <property type="evidence" value="ECO:0007669"/>
    <property type="project" value="TreeGrafter"/>
</dbReference>
<dbReference type="PROSITE" id="PS50077">
    <property type="entry name" value="HEAT_REPEAT"/>
    <property type="match status" value="2"/>
</dbReference>
<dbReference type="SMART" id="SM01349">
    <property type="entry name" value="TOG"/>
    <property type="match status" value="1"/>
</dbReference>
<evidence type="ECO:0000256" key="5">
    <source>
        <dbReference type="SAM" id="Coils"/>
    </source>
</evidence>
<dbReference type="Pfam" id="PF24916">
    <property type="entry name" value="HEAT_GCN1_fung"/>
    <property type="match status" value="1"/>
</dbReference>